<dbReference type="PROSITE" id="PS50082">
    <property type="entry name" value="WD_REPEATS_2"/>
    <property type="match status" value="2"/>
</dbReference>
<dbReference type="PANTHER" id="PTHR19920:SF0">
    <property type="entry name" value="CYTOSOLIC IRON-SULFUR PROTEIN ASSEMBLY PROTEIN CIAO1-RELATED"/>
    <property type="match status" value="1"/>
</dbReference>
<dbReference type="Proteomes" id="UP000692954">
    <property type="component" value="Unassembled WGS sequence"/>
</dbReference>
<gene>
    <name evidence="2" type="ORF">PSON_ATCC_30995.1.T1170006</name>
</gene>
<dbReference type="EMBL" id="CAJJDN010000117">
    <property type="protein sequence ID" value="CAD8118322.1"/>
    <property type="molecule type" value="Genomic_DNA"/>
</dbReference>
<dbReference type="GO" id="GO:0016226">
    <property type="term" value="P:iron-sulfur cluster assembly"/>
    <property type="evidence" value="ECO:0007669"/>
    <property type="project" value="TreeGrafter"/>
</dbReference>
<accession>A0A8S1QT44</accession>
<evidence type="ECO:0000313" key="2">
    <source>
        <dbReference type="EMBL" id="CAD8118322.1"/>
    </source>
</evidence>
<dbReference type="AlphaFoldDB" id="A0A8S1QT44"/>
<dbReference type="OrthoDB" id="5594999at2759"/>
<dbReference type="PANTHER" id="PTHR19920">
    <property type="entry name" value="WD40 PROTEIN CIAO1"/>
    <property type="match status" value="1"/>
</dbReference>
<feature type="repeat" description="WD" evidence="1">
    <location>
        <begin position="264"/>
        <end position="300"/>
    </location>
</feature>
<organism evidence="2 3">
    <name type="scientific">Paramecium sonneborni</name>
    <dbReference type="NCBI Taxonomy" id="65129"/>
    <lineage>
        <taxon>Eukaryota</taxon>
        <taxon>Sar</taxon>
        <taxon>Alveolata</taxon>
        <taxon>Ciliophora</taxon>
        <taxon>Intramacronucleata</taxon>
        <taxon>Oligohymenophorea</taxon>
        <taxon>Peniculida</taxon>
        <taxon>Parameciidae</taxon>
        <taxon>Paramecium</taxon>
    </lineage>
</organism>
<keyword evidence="3" id="KW-1185">Reference proteome</keyword>
<dbReference type="PROSITE" id="PS50294">
    <property type="entry name" value="WD_REPEATS_REGION"/>
    <property type="match status" value="2"/>
</dbReference>
<evidence type="ECO:0000313" key="3">
    <source>
        <dbReference type="Proteomes" id="UP000692954"/>
    </source>
</evidence>
<protein>
    <recommendedName>
        <fullName evidence="4">WD domain, G-beta repeat protein</fullName>
    </recommendedName>
</protein>
<name>A0A8S1QT44_9CILI</name>
<proteinExistence type="predicted"/>
<dbReference type="GO" id="GO:0097361">
    <property type="term" value="C:cytosolic [4Fe-4S] assembly targeting complex"/>
    <property type="evidence" value="ECO:0007669"/>
    <property type="project" value="TreeGrafter"/>
</dbReference>
<feature type="repeat" description="WD" evidence="1">
    <location>
        <begin position="312"/>
        <end position="346"/>
    </location>
</feature>
<dbReference type="SMART" id="SM00320">
    <property type="entry name" value="WD40"/>
    <property type="match status" value="3"/>
</dbReference>
<keyword evidence="1" id="KW-0853">WD repeat</keyword>
<evidence type="ECO:0008006" key="4">
    <source>
        <dbReference type="Google" id="ProtNLM"/>
    </source>
</evidence>
<evidence type="ECO:0000256" key="1">
    <source>
        <dbReference type="PROSITE-ProRule" id="PRU00221"/>
    </source>
</evidence>
<dbReference type="Pfam" id="PF00400">
    <property type="entry name" value="WD40"/>
    <property type="match status" value="3"/>
</dbReference>
<dbReference type="InterPro" id="IPR001680">
    <property type="entry name" value="WD40_rpt"/>
</dbReference>
<comment type="caution">
    <text evidence="2">The sequence shown here is derived from an EMBL/GenBank/DDBJ whole genome shotgun (WGS) entry which is preliminary data.</text>
</comment>
<reference evidence="2" key="1">
    <citation type="submission" date="2021-01" db="EMBL/GenBank/DDBJ databases">
        <authorList>
            <consortium name="Genoscope - CEA"/>
            <person name="William W."/>
        </authorList>
    </citation>
    <scope>NUCLEOTIDE SEQUENCE</scope>
</reference>
<sequence>MIQQKQLENETVFSCQQHLGQPICKIVLDQNLKTKQRLLCSLCIESIDKNLKTIEIQKALGILQQQQNKSTKQDKDFIQPYLTNLENIQNKIFQLQQYLNSQLEKIIQITAAWIKEVKTVNNNNEIHRLIKNLDNQINNENNQIERDPQLIISELHEISVQQCCELNVQLEQFSTFKDAQECRKIVGTIINYQKMSLQNQELGNQQEIDKAFNYEIIAQSSIKQPEYCHAIAINQKNTLVLVGCEKDIKVFELYQVKMKQIQILQGHTDSIFTLDFFKKQENSFISGSRDDSIRIWQYQNQQIHQWICKQILTGHKSSIFCLIYNQQEDLLISGSDDKTIKFWSLNQNIYESENSQQKLWYCSQTLTKHKNYVYSLSINQDQTKIISCGLDKFILVIEHLKTTNGQLWMVVQKIKIENDGYRLCFLDNHVFAFQPRSFSKMEIYEVLSTSLGQFVKNKEVNVNGFYQSCDHLFPPKFSALKALLIMKNGKNINIIKFKNYIDRKIVSETQFVQEQVIEFEDNCIYGTLSENGQYLISWDYFTKEIQIRIYQQQT</sequence>